<name>A0A319BAW0_ASPVC</name>
<proteinExistence type="predicted"/>
<evidence type="ECO:0000313" key="2">
    <source>
        <dbReference type="Proteomes" id="UP000248405"/>
    </source>
</evidence>
<gene>
    <name evidence="1" type="ORF">BO88DRAFT_425214</name>
</gene>
<dbReference type="SUPFAM" id="SSF51735">
    <property type="entry name" value="NAD(P)-binding Rossmann-fold domains"/>
    <property type="match status" value="1"/>
</dbReference>
<organism evidence="1 2">
    <name type="scientific">Aspergillus vadensis (strain CBS 113365 / IMI 142717 / IBT 24658)</name>
    <dbReference type="NCBI Taxonomy" id="1448311"/>
    <lineage>
        <taxon>Eukaryota</taxon>
        <taxon>Fungi</taxon>
        <taxon>Dikarya</taxon>
        <taxon>Ascomycota</taxon>
        <taxon>Pezizomycotina</taxon>
        <taxon>Eurotiomycetes</taxon>
        <taxon>Eurotiomycetidae</taxon>
        <taxon>Eurotiales</taxon>
        <taxon>Aspergillaceae</taxon>
        <taxon>Aspergillus</taxon>
        <taxon>Aspergillus subgen. Circumdati</taxon>
    </lineage>
</organism>
<sequence>MTSIFLIGPGLIGGETYQITALLRRESARQAFHDLGVQTVLGTLADKDVIAAQTAVSDIVVHIATTDDLPSFRGRAGRNSTWCESHRYNAEDSHKTDCIYDYNKPASIDALPASAAYRVIDLVIVRAGKTAELSCNSNLVIMILPMCLSIQLPTMVCYSIKHGYPGMTGDELAVRNQVYIKDLARGYVTLLHWLEESPAPTNGEKLSWRVLVIRFGSSARNRANRLRKIRWEARKKKTFPSLTEDGVPHILLETGEFNGYSAAVASGNFEGNKYKLCYSRGLHI</sequence>
<dbReference type="GeneID" id="37213404"/>
<keyword evidence="2" id="KW-1185">Reference proteome</keyword>
<dbReference type="InterPro" id="IPR036291">
    <property type="entry name" value="NAD(P)-bd_dom_sf"/>
</dbReference>
<protein>
    <recommendedName>
        <fullName evidence="3">NAD(P)-binding domain-containing protein</fullName>
    </recommendedName>
</protein>
<reference evidence="1" key="1">
    <citation type="submission" date="2016-12" db="EMBL/GenBank/DDBJ databases">
        <title>The genomes of Aspergillus section Nigri reveals drivers in fungal speciation.</title>
        <authorList>
            <consortium name="DOE Joint Genome Institute"/>
            <person name="Vesth T.C."/>
            <person name="Nybo J."/>
            <person name="Theobald S."/>
            <person name="Brandl J."/>
            <person name="Frisvad J.C."/>
            <person name="Nielsen K.F."/>
            <person name="Lyhne E.K."/>
            <person name="Kogle M.E."/>
            <person name="Kuo A."/>
            <person name="Riley R."/>
            <person name="Clum A."/>
            <person name="Nolan M."/>
            <person name="Lipzen A."/>
            <person name="Salamov A."/>
            <person name="Henrissat B."/>
            <person name="Wiebenga A."/>
            <person name="De Vries R.P."/>
            <person name="Grigoriev I.V."/>
            <person name="Mortensen U.H."/>
            <person name="Andersen M.R."/>
            <person name="Baker S.E."/>
        </authorList>
    </citation>
    <scope>NUCLEOTIDE SEQUENCE [LARGE SCALE GENOMIC DNA]</scope>
    <source>
        <strain evidence="1">CBS 113365</strain>
    </source>
</reference>
<evidence type="ECO:0000313" key="1">
    <source>
        <dbReference type="EMBL" id="PYH69529.1"/>
    </source>
</evidence>
<dbReference type="RefSeq" id="XP_025563323.1">
    <property type="nucleotide sequence ID" value="XM_025708812.1"/>
</dbReference>
<accession>A0A319BAW0</accession>
<dbReference type="OrthoDB" id="2130169at2759"/>
<dbReference type="AlphaFoldDB" id="A0A319BAW0"/>
<dbReference type="Gene3D" id="3.40.50.720">
    <property type="entry name" value="NAD(P)-binding Rossmann-like Domain"/>
    <property type="match status" value="1"/>
</dbReference>
<dbReference type="Proteomes" id="UP000248405">
    <property type="component" value="Unassembled WGS sequence"/>
</dbReference>
<dbReference type="EMBL" id="KZ821623">
    <property type="protein sequence ID" value="PYH69529.1"/>
    <property type="molecule type" value="Genomic_DNA"/>
</dbReference>
<evidence type="ECO:0008006" key="3">
    <source>
        <dbReference type="Google" id="ProtNLM"/>
    </source>
</evidence>